<proteinExistence type="predicted"/>
<evidence type="ECO:0000256" key="1">
    <source>
        <dbReference type="SAM" id="MobiDB-lite"/>
    </source>
</evidence>
<dbReference type="RefSeq" id="WP_084092768.1">
    <property type="nucleotide sequence ID" value="NZ_FWXD01000035.1"/>
</dbReference>
<protein>
    <submittedName>
        <fullName evidence="3">Uncharacterized protein</fullName>
    </submittedName>
</protein>
<evidence type="ECO:0000256" key="2">
    <source>
        <dbReference type="SAM" id="SignalP"/>
    </source>
</evidence>
<accession>A0A1W1XZY6</accession>
<keyword evidence="4" id="KW-1185">Reference proteome</keyword>
<dbReference type="OrthoDB" id="8577678at2"/>
<feature type="compositionally biased region" description="Polar residues" evidence="1">
    <location>
        <begin position="552"/>
        <end position="570"/>
    </location>
</feature>
<dbReference type="STRING" id="1121001.SAMN02745857_03833"/>
<feature type="signal peptide" evidence="2">
    <location>
        <begin position="1"/>
        <end position="22"/>
    </location>
</feature>
<feature type="region of interest" description="Disordered" evidence="1">
    <location>
        <begin position="547"/>
        <end position="570"/>
    </location>
</feature>
<dbReference type="AlphaFoldDB" id="A0A1W1XZY6"/>
<name>A0A1W1XZY6_9NEIS</name>
<evidence type="ECO:0000313" key="3">
    <source>
        <dbReference type="EMBL" id="SMC29435.1"/>
    </source>
</evidence>
<dbReference type="Proteomes" id="UP000192761">
    <property type="component" value="Unassembled WGS sequence"/>
</dbReference>
<keyword evidence="2" id="KW-0732">Signal</keyword>
<organism evidence="3 4">
    <name type="scientific">Andreprevotia lacus DSM 23236</name>
    <dbReference type="NCBI Taxonomy" id="1121001"/>
    <lineage>
        <taxon>Bacteria</taxon>
        <taxon>Pseudomonadati</taxon>
        <taxon>Pseudomonadota</taxon>
        <taxon>Betaproteobacteria</taxon>
        <taxon>Neisseriales</taxon>
        <taxon>Chitinibacteraceae</taxon>
        <taxon>Andreprevotia</taxon>
    </lineage>
</organism>
<feature type="chain" id="PRO_5012574185" evidence="2">
    <location>
        <begin position="23"/>
        <end position="570"/>
    </location>
</feature>
<reference evidence="3 4" key="1">
    <citation type="submission" date="2017-04" db="EMBL/GenBank/DDBJ databases">
        <authorList>
            <person name="Afonso C.L."/>
            <person name="Miller P.J."/>
            <person name="Scott M.A."/>
            <person name="Spackman E."/>
            <person name="Goraichik I."/>
            <person name="Dimitrov K.M."/>
            <person name="Suarez D.L."/>
            <person name="Swayne D.E."/>
        </authorList>
    </citation>
    <scope>NUCLEOTIDE SEQUENCE [LARGE SCALE GENOMIC DNA]</scope>
    <source>
        <strain evidence="3 4">DSM 23236</strain>
    </source>
</reference>
<evidence type="ECO:0000313" key="4">
    <source>
        <dbReference type="Proteomes" id="UP000192761"/>
    </source>
</evidence>
<sequence>MKKMKFAFLAACAFPLATAVMAGDTMPLPTAIAREVITDNAQTLSSPSLSFRFTHDVDGRTAASTFQMQYTLDSGALWNDVGDASQIKLADGVSGTPLTQGSGPGQFQVVALALSADRKTLFTTLTVNGVLVQQPIITLAGGTGNAPTLRNLKQVVGDVGSCDTSVKTLAVGIKHYLALSNPQALATDSNATPGEHLVIGARIYQTLLMFPTNLLVAITSSTGNASLSANNNFSAFLGNPGSFDANTGQSWSYVSPTLANLGFISLKQNSMGYDLDLAHQYLLNNNGSSGLSATATASSNAGAIETQRFDVVLNASPAPANGSKLFLSSNDNCSNPISGSNVTLGSSTTMPITLSVGTSQLVNALSQRLYVCYDVSGSNNIPSSRFTVASATLVKAANNPGNPLAEQNNSCSGSLYSLANTIKIDVRNYAANGRTDGWLSVLRIINTSENQTADIYGQYILANGNYGRWGKLLTLAPRATAMVSPQDVADKLRNAPTYNGPAENAAPSADGAAARLRITSDTSDSLRVQNYLFNPISQNFIEASGAQGGDLNGNSQTLSQDAQSGLNGGR</sequence>
<gene>
    <name evidence="3" type="ORF">SAMN02745857_03833</name>
</gene>
<dbReference type="EMBL" id="FWXD01000035">
    <property type="protein sequence ID" value="SMC29435.1"/>
    <property type="molecule type" value="Genomic_DNA"/>
</dbReference>